<dbReference type="KEGG" id="cci:CC1G_08589"/>
<evidence type="ECO:0000313" key="2">
    <source>
        <dbReference type="EMBL" id="EAU89182.2"/>
    </source>
</evidence>
<dbReference type="Proteomes" id="UP000001861">
    <property type="component" value="Unassembled WGS sequence"/>
</dbReference>
<protein>
    <recommendedName>
        <fullName evidence="1">DUF4470 domain-containing protein</fullName>
    </recommendedName>
</protein>
<dbReference type="Pfam" id="PF14737">
    <property type="entry name" value="DUF4470"/>
    <property type="match status" value="1"/>
</dbReference>
<name>A8NCV8_COPC7</name>
<keyword evidence="3" id="KW-1185">Reference proteome</keyword>
<evidence type="ECO:0000259" key="1">
    <source>
        <dbReference type="Pfam" id="PF14737"/>
    </source>
</evidence>
<dbReference type="eggNOG" id="ENOG502S2D3">
    <property type="taxonomic scope" value="Eukaryota"/>
</dbReference>
<evidence type="ECO:0000313" key="3">
    <source>
        <dbReference type="Proteomes" id="UP000001861"/>
    </source>
</evidence>
<dbReference type="InParanoid" id="A8NCV8"/>
<dbReference type="VEuPathDB" id="FungiDB:CC1G_08589"/>
<organism evidence="2 3">
    <name type="scientific">Coprinopsis cinerea (strain Okayama-7 / 130 / ATCC MYA-4618 / FGSC 9003)</name>
    <name type="common">Inky cap fungus</name>
    <name type="synonym">Hormographiella aspergillata</name>
    <dbReference type="NCBI Taxonomy" id="240176"/>
    <lineage>
        <taxon>Eukaryota</taxon>
        <taxon>Fungi</taxon>
        <taxon>Dikarya</taxon>
        <taxon>Basidiomycota</taxon>
        <taxon>Agaricomycotina</taxon>
        <taxon>Agaricomycetes</taxon>
        <taxon>Agaricomycetidae</taxon>
        <taxon>Agaricales</taxon>
        <taxon>Agaricineae</taxon>
        <taxon>Psathyrellaceae</taxon>
        <taxon>Coprinopsis</taxon>
    </lineage>
</organism>
<dbReference type="OrthoDB" id="5282002at2759"/>
<comment type="caution">
    <text evidence="2">The sequence shown here is derived from an EMBL/GenBank/DDBJ whole genome shotgun (WGS) entry which is preliminary data.</text>
</comment>
<gene>
    <name evidence="2" type="ORF">CC1G_08589</name>
</gene>
<dbReference type="RefSeq" id="XP_001832639.2">
    <property type="nucleotide sequence ID" value="XM_001832587.2"/>
</dbReference>
<proteinExistence type="predicted"/>
<sequence length="456" mass="51678">MRASDWEPCWLREGRAPTFMNNSTTPETLSRSDPNYGKSMAVGLALWGNTPAVDALNLPRNENNSHRDYSVAFPASGDLRHVVRTINKLPDDFSGNINILLNDGCLNVALRNLVLLLILGTAEDEALGVDIATHFWYSTFMPIEYNLHITLAITRFVSHLDSRSEGKGEIGFKLGLRSAVDGAAILSAPGAVELLRHFSSANFDIEDAQKECDRVKHDPSRRDYRDRYYLRLKPSHRVAYQEFRRFGLLLPFGAPNHHFNHPNSSLFSKEGKWVQSDFAEPLNGWEVDEVLATGKQHGATPEDIYGCLYFYVSEQLRLFTERLSKFCIRFTLLPMEACMLGNSLQMKSGEQGESSSKGRMTNFDRIIFSNIVDENYVGIRKALTSWAPLLSKSKWATIVAYFMNWPFIQRNGRVRDAGEAVLERVSGEYSLKLQLDSSASLILKIKYTLKCFRHYP</sequence>
<dbReference type="OMA" id="AAPIMIH"/>
<dbReference type="InterPro" id="IPR027974">
    <property type="entry name" value="DUF4470"/>
</dbReference>
<accession>A8NCV8</accession>
<reference evidence="2 3" key="1">
    <citation type="journal article" date="2010" name="Proc. Natl. Acad. Sci. U.S.A.">
        <title>Insights into evolution of multicellular fungi from the assembled chromosomes of the mushroom Coprinopsis cinerea (Coprinus cinereus).</title>
        <authorList>
            <person name="Stajich J.E."/>
            <person name="Wilke S.K."/>
            <person name="Ahren D."/>
            <person name="Au C.H."/>
            <person name="Birren B.W."/>
            <person name="Borodovsky M."/>
            <person name="Burns C."/>
            <person name="Canback B."/>
            <person name="Casselton L.A."/>
            <person name="Cheng C.K."/>
            <person name="Deng J."/>
            <person name="Dietrich F.S."/>
            <person name="Fargo D.C."/>
            <person name="Farman M.L."/>
            <person name="Gathman A.C."/>
            <person name="Goldberg J."/>
            <person name="Guigo R."/>
            <person name="Hoegger P.J."/>
            <person name="Hooker J.B."/>
            <person name="Huggins A."/>
            <person name="James T.Y."/>
            <person name="Kamada T."/>
            <person name="Kilaru S."/>
            <person name="Kodira C."/>
            <person name="Kues U."/>
            <person name="Kupfer D."/>
            <person name="Kwan H.S."/>
            <person name="Lomsadze A."/>
            <person name="Li W."/>
            <person name="Lilly W.W."/>
            <person name="Ma L.J."/>
            <person name="Mackey A.J."/>
            <person name="Manning G."/>
            <person name="Martin F."/>
            <person name="Muraguchi H."/>
            <person name="Natvig D.O."/>
            <person name="Palmerini H."/>
            <person name="Ramesh M.A."/>
            <person name="Rehmeyer C.J."/>
            <person name="Roe B.A."/>
            <person name="Shenoy N."/>
            <person name="Stanke M."/>
            <person name="Ter-Hovhannisyan V."/>
            <person name="Tunlid A."/>
            <person name="Velagapudi R."/>
            <person name="Vision T.J."/>
            <person name="Zeng Q."/>
            <person name="Zolan M.E."/>
            <person name="Pukkila P.J."/>
        </authorList>
    </citation>
    <scope>NUCLEOTIDE SEQUENCE [LARGE SCALE GENOMIC DNA]</scope>
    <source>
        <strain evidence="3">Okayama-7 / 130 / ATCC MYA-4618 / FGSC 9003</strain>
    </source>
</reference>
<feature type="domain" description="DUF4470" evidence="1">
    <location>
        <begin position="46"/>
        <end position="141"/>
    </location>
</feature>
<dbReference type="HOGENOM" id="CLU_018400_1_0_1"/>
<dbReference type="GeneID" id="6009128"/>
<dbReference type="EMBL" id="AACS02000009">
    <property type="protein sequence ID" value="EAU89182.2"/>
    <property type="molecule type" value="Genomic_DNA"/>
</dbReference>
<dbReference type="AlphaFoldDB" id="A8NCV8"/>